<evidence type="ECO:0000313" key="2">
    <source>
        <dbReference type="EMBL" id="SHI46664.1"/>
    </source>
</evidence>
<sequence length="109" mass="11752">MAASAEIPGRRRWGWGRWLLLALTLVGWAPTAFWAAGLILADHYGCRIGGSAAPCQTPFGDIGTSLYGMTMAGGWLMIPAALIALPTGLAWAVIFFRWVFRRSRGRTGG</sequence>
<keyword evidence="1" id="KW-0472">Membrane</keyword>
<dbReference type="EMBL" id="FQZF01000002">
    <property type="protein sequence ID" value="SHI46664.1"/>
    <property type="molecule type" value="Genomic_DNA"/>
</dbReference>
<keyword evidence="1" id="KW-1133">Transmembrane helix</keyword>
<protein>
    <recommendedName>
        <fullName evidence="4">Vitamin K epoxide reductase family protein</fullName>
    </recommendedName>
</protein>
<reference evidence="2 3" key="1">
    <citation type="submission" date="2016-11" db="EMBL/GenBank/DDBJ databases">
        <authorList>
            <person name="Jaros S."/>
            <person name="Januszkiewicz K."/>
            <person name="Wedrychowicz H."/>
        </authorList>
    </citation>
    <scope>NUCLEOTIDE SEQUENCE [LARGE SCALE GENOMIC DNA]</scope>
    <source>
        <strain evidence="2 3">DSM 14916</strain>
    </source>
</reference>
<dbReference type="OrthoDB" id="7629173at2"/>
<evidence type="ECO:0000313" key="3">
    <source>
        <dbReference type="Proteomes" id="UP000184387"/>
    </source>
</evidence>
<feature type="transmembrane region" description="Helical" evidence="1">
    <location>
        <begin position="18"/>
        <end position="41"/>
    </location>
</feature>
<dbReference type="RefSeq" id="WP_086061802.1">
    <property type="nucleotide sequence ID" value="NZ_FQZF01000002.1"/>
</dbReference>
<evidence type="ECO:0008006" key="4">
    <source>
        <dbReference type="Google" id="ProtNLM"/>
    </source>
</evidence>
<organism evidence="2 3">
    <name type="scientific">Muricoccus roseus</name>
    <dbReference type="NCBI Taxonomy" id="198092"/>
    <lineage>
        <taxon>Bacteria</taxon>
        <taxon>Pseudomonadati</taxon>
        <taxon>Pseudomonadota</taxon>
        <taxon>Alphaproteobacteria</taxon>
        <taxon>Acetobacterales</taxon>
        <taxon>Roseomonadaceae</taxon>
        <taxon>Muricoccus</taxon>
    </lineage>
</organism>
<proteinExistence type="predicted"/>
<gene>
    <name evidence="2" type="ORF">SAMN02745194_00452</name>
</gene>
<keyword evidence="1" id="KW-0812">Transmembrane</keyword>
<evidence type="ECO:0000256" key="1">
    <source>
        <dbReference type="SAM" id="Phobius"/>
    </source>
</evidence>
<dbReference type="Proteomes" id="UP000184387">
    <property type="component" value="Unassembled WGS sequence"/>
</dbReference>
<keyword evidence="3" id="KW-1185">Reference proteome</keyword>
<dbReference type="AlphaFoldDB" id="A0A1M6BD36"/>
<accession>A0A1M6BD36</accession>
<dbReference type="STRING" id="198092.SAMN02745194_00452"/>
<feature type="transmembrane region" description="Helical" evidence="1">
    <location>
        <begin position="75"/>
        <end position="100"/>
    </location>
</feature>
<name>A0A1M6BD36_9PROT</name>